<accession>A0A7W7IZB5</accession>
<dbReference type="AlphaFoldDB" id="A0A7W7IZB5"/>
<sequence length="324" mass="35990">MKLAFKTLAIIFTSLLLFSCSNDSSEPTDDSVKDDYDFLAVTFAGKINKIGNNSGKITPYAEFEGLTSNTINLNAVTSNSDKIFLVEYYSPSTKLFVFDKKTKKTISKSIVLPNEAVGSYPSISSLIWNDSKKALYGTIISNTYISPVNNVSYFIKIDPETFEISYLGLSFDQTASTSIFLNGNKLYSSYSNQGTYEIDIDNNKAQKVLFNNAAFSFSKPSVISTNTAYCITNKTGSIGNTIAKINLSNYTYEDLLPNDQLGYAYLNGQGYIDKNSNEYVCCVQKGTEEFVLLKFNISTKAYKYFALKSNTLIDSNFIIVDQVN</sequence>
<dbReference type="PROSITE" id="PS51257">
    <property type="entry name" value="PROKAR_LIPOPROTEIN"/>
    <property type="match status" value="1"/>
</dbReference>
<feature type="signal peptide" evidence="1">
    <location>
        <begin position="1"/>
        <end position="24"/>
    </location>
</feature>
<evidence type="ECO:0000313" key="3">
    <source>
        <dbReference type="Proteomes" id="UP000561681"/>
    </source>
</evidence>
<comment type="caution">
    <text evidence="2">The sequence shown here is derived from an EMBL/GenBank/DDBJ whole genome shotgun (WGS) entry which is preliminary data.</text>
</comment>
<gene>
    <name evidence="2" type="ORF">HNP37_003377</name>
</gene>
<keyword evidence="3" id="KW-1185">Reference proteome</keyword>
<dbReference type="SUPFAM" id="SSF82171">
    <property type="entry name" value="DPP6 N-terminal domain-like"/>
    <property type="match status" value="1"/>
</dbReference>
<evidence type="ECO:0008006" key="4">
    <source>
        <dbReference type="Google" id="ProtNLM"/>
    </source>
</evidence>
<name>A0A7W7IZB5_9FLAO</name>
<feature type="chain" id="PRO_5030966195" description="TolB-like 6-blade propeller-like" evidence="1">
    <location>
        <begin position="25"/>
        <end position="324"/>
    </location>
</feature>
<organism evidence="2 3">
    <name type="scientific">Flavobacterium nitrogenifigens</name>
    <dbReference type="NCBI Taxonomy" id="1617283"/>
    <lineage>
        <taxon>Bacteria</taxon>
        <taxon>Pseudomonadati</taxon>
        <taxon>Bacteroidota</taxon>
        <taxon>Flavobacteriia</taxon>
        <taxon>Flavobacteriales</taxon>
        <taxon>Flavobacteriaceae</taxon>
        <taxon>Flavobacterium</taxon>
    </lineage>
</organism>
<keyword evidence="1" id="KW-0732">Signal</keyword>
<dbReference type="Proteomes" id="UP000561681">
    <property type="component" value="Unassembled WGS sequence"/>
</dbReference>
<evidence type="ECO:0000313" key="2">
    <source>
        <dbReference type="EMBL" id="MBB4803302.1"/>
    </source>
</evidence>
<protein>
    <recommendedName>
        <fullName evidence="4">TolB-like 6-blade propeller-like</fullName>
    </recommendedName>
</protein>
<evidence type="ECO:0000256" key="1">
    <source>
        <dbReference type="SAM" id="SignalP"/>
    </source>
</evidence>
<dbReference type="EMBL" id="JACHLD010000005">
    <property type="protein sequence ID" value="MBB4803302.1"/>
    <property type="molecule type" value="Genomic_DNA"/>
</dbReference>
<reference evidence="2 3" key="1">
    <citation type="submission" date="2020-08" db="EMBL/GenBank/DDBJ databases">
        <title>Functional genomics of gut bacteria from endangered species of beetles.</title>
        <authorList>
            <person name="Carlos-Shanley C."/>
        </authorList>
    </citation>
    <scope>NUCLEOTIDE SEQUENCE [LARGE SCALE GENOMIC DNA]</scope>
    <source>
        <strain evidence="2 3">S00142</strain>
    </source>
</reference>
<dbReference type="RefSeq" id="WP_184164595.1">
    <property type="nucleotide sequence ID" value="NZ_JACHLD010000005.1"/>
</dbReference>
<proteinExistence type="predicted"/>